<dbReference type="GO" id="GO:0008821">
    <property type="term" value="F:crossover junction DNA endonuclease activity"/>
    <property type="evidence" value="ECO:0007669"/>
    <property type="project" value="UniProtKB-UniRule"/>
</dbReference>
<dbReference type="Gene3D" id="1.10.150.110">
    <property type="entry name" value="DNA polymerase beta, N-terminal domain-like"/>
    <property type="match status" value="1"/>
</dbReference>
<comment type="function">
    <text evidence="13">Interacts with EME1 to form a DNA structure-specific endonuclease with substrate preference for branched DNA structures with a 5'-end at the branch nick. Typical substrates include 3'-flap structures, D-loops, replication forks and nicked Holliday junctions. May be required in mitosis for the processing of stalled or collapsed replication fork intermediates. May be required in meiosis for the repair of meiosis-specific double strand breaks subsequent to single-end invasion (SEI).</text>
</comment>
<dbReference type="GO" id="GO:0000727">
    <property type="term" value="P:double-strand break repair via break-induced replication"/>
    <property type="evidence" value="ECO:0007669"/>
    <property type="project" value="UniProtKB-UniRule"/>
</dbReference>
<dbReference type="InterPro" id="IPR010996">
    <property type="entry name" value="HHH_MUS81"/>
</dbReference>
<proteinExistence type="inferred from homology"/>
<dbReference type="Pfam" id="PF14716">
    <property type="entry name" value="HHH_8"/>
    <property type="match status" value="1"/>
</dbReference>
<evidence type="ECO:0000256" key="7">
    <source>
        <dbReference type="ARBA" id="ARBA00022763"/>
    </source>
</evidence>
<dbReference type="Gene3D" id="1.10.10.10">
    <property type="entry name" value="Winged helix-like DNA-binding domain superfamily/Winged helix DNA-binding domain"/>
    <property type="match status" value="1"/>
</dbReference>
<evidence type="ECO:0000256" key="12">
    <source>
        <dbReference type="ARBA" id="ARBA00023242"/>
    </source>
</evidence>
<dbReference type="InterPro" id="IPR047416">
    <property type="entry name" value="XPF_nuclease_Mus81"/>
</dbReference>
<feature type="region of interest" description="Disordered" evidence="14">
    <location>
        <begin position="109"/>
        <end position="193"/>
    </location>
</feature>
<dbReference type="PANTHER" id="PTHR13451:SF0">
    <property type="entry name" value="CROSSOVER JUNCTION ENDONUCLEASE MUS81"/>
    <property type="match status" value="1"/>
</dbReference>
<evidence type="ECO:0000313" key="16">
    <source>
        <dbReference type="Proteomes" id="UP000515154"/>
    </source>
</evidence>
<evidence type="ECO:0000256" key="1">
    <source>
        <dbReference type="ARBA" id="ARBA00001946"/>
    </source>
</evidence>
<dbReference type="InterPro" id="IPR027421">
    <property type="entry name" value="DNA_pol_lamdba_lyase_dom_sf"/>
</dbReference>
<evidence type="ECO:0000256" key="4">
    <source>
        <dbReference type="ARBA" id="ARBA00022722"/>
    </source>
</evidence>
<keyword evidence="4 13" id="KW-0540">Nuclease</keyword>
<dbReference type="Proteomes" id="UP000515154">
    <property type="component" value="Linkage group LG3"/>
</dbReference>
<dbReference type="SMART" id="SM00891">
    <property type="entry name" value="ERCC4"/>
    <property type="match status" value="1"/>
</dbReference>
<reference evidence="17" key="1">
    <citation type="submission" date="2025-08" db="UniProtKB">
        <authorList>
            <consortium name="RefSeq"/>
        </authorList>
    </citation>
    <scope>IDENTIFICATION</scope>
</reference>
<feature type="domain" description="ERCC4" evidence="15">
    <location>
        <begin position="397"/>
        <end position="499"/>
    </location>
</feature>
<keyword evidence="7 13" id="KW-0227">DNA damage</keyword>
<keyword evidence="8 13" id="KW-0378">Hydrolase</keyword>
<evidence type="ECO:0000256" key="11">
    <source>
        <dbReference type="ARBA" id="ARBA00023204"/>
    </source>
</evidence>
<feature type="region of interest" description="Disordered" evidence="14">
    <location>
        <begin position="276"/>
        <end position="302"/>
    </location>
</feature>
<name>A0A6P7S7E0_9MOLL</name>
<keyword evidence="6 13" id="KW-0255">Endonuclease</keyword>
<keyword evidence="11 13" id="KW-0234">DNA repair</keyword>
<protein>
    <recommendedName>
        <fullName evidence="13">Crossover junction endonuclease MUS81</fullName>
        <ecNumber evidence="13">3.1.22.-</ecNumber>
    </recommendedName>
</protein>
<dbReference type="InterPro" id="IPR042530">
    <property type="entry name" value="EME1/EME2_C"/>
</dbReference>
<evidence type="ECO:0000256" key="2">
    <source>
        <dbReference type="ARBA" id="ARBA00004123"/>
    </source>
</evidence>
<evidence type="ECO:0000256" key="8">
    <source>
        <dbReference type="ARBA" id="ARBA00022801"/>
    </source>
</evidence>
<keyword evidence="9 13" id="KW-0460">Magnesium</keyword>
<dbReference type="RefSeq" id="XP_029634115.1">
    <property type="nucleotide sequence ID" value="XM_029778255.2"/>
</dbReference>
<dbReference type="EC" id="3.1.22.-" evidence="13"/>
<comment type="cofactor">
    <cofactor evidence="1 13">
        <name>Mg(2+)</name>
        <dbReference type="ChEBI" id="CHEBI:18420"/>
    </cofactor>
</comment>
<dbReference type="SUPFAM" id="SSF52980">
    <property type="entry name" value="Restriction endonuclease-like"/>
    <property type="match status" value="1"/>
</dbReference>
<dbReference type="GO" id="GO:0031297">
    <property type="term" value="P:replication fork processing"/>
    <property type="evidence" value="ECO:0007669"/>
    <property type="project" value="UniProtKB-ARBA"/>
</dbReference>
<dbReference type="GO" id="GO:0046872">
    <property type="term" value="F:metal ion binding"/>
    <property type="evidence" value="ECO:0007669"/>
    <property type="project" value="UniProtKB-UniRule"/>
</dbReference>
<dbReference type="FunFam" id="3.40.50.10130:FF:000003">
    <property type="entry name" value="Crossover junction endonuclease MUS81"/>
    <property type="match status" value="1"/>
</dbReference>
<keyword evidence="10 13" id="KW-0233">DNA recombination</keyword>
<organism evidence="16 17">
    <name type="scientific">Octopus sinensis</name>
    <name type="common">East Asian common octopus</name>
    <dbReference type="NCBI Taxonomy" id="2607531"/>
    <lineage>
        <taxon>Eukaryota</taxon>
        <taxon>Metazoa</taxon>
        <taxon>Spiralia</taxon>
        <taxon>Lophotrochozoa</taxon>
        <taxon>Mollusca</taxon>
        <taxon>Cephalopoda</taxon>
        <taxon>Coleoidea</taxon>
        <taxon>Octopodiformes</taxon>
        <taxon>Octopoda</taxon>
        <taxon>Incirrata</taxon>
        <taxon>Octopodidae</taxon>
        <taxon>Octopus</taxon>
    </lineage>
</organism>
<dbReference type="CDD" id="cd20074">
    <property type="entry name" value="XPF_nuclease_Mus81"/>
    <property type="match status" value="1"/>
</dbReference>
<comment type="subunit">
    <text evidence="13">Interacts with EME1.</text>
</comment>
<evidence type="ECO:0000313" key="17">
    <source>
        <dbReference type="RefSeq" id="XP_029634115.1"/>
    </source>
</evidence>
<evidence type="ECO:0000256" key="14">
    <source>
        <dbReference type="SAM" id="MobiDB-lite"/>
    </source>
</evidence>
<evidence type="ECO:0000256" key="13">
    <source>
        <dbReference type="RuleBase" id="RU369042"/>
    </source>
</evidence>
<dbReference type="GO" id="GO:0031573">
    <property type="term" value="P:mitotic intra-S DNA damage checkpoint signaling"/>
    <property type="evidence" value="ECO:0007669"/>
    <property type="project" value="TreeGrafter"/>
</dbReference>
<dbReference type="InterPro" id="IPR006166">
    <property type="entry name" value="ERCC4_domain"/>
</dbReference>
<dbReference type="KEGG" id="osn:115209745"/>
<dbReference type="InterPro" id="IPR036388">
    <property type="entry name" value="WH-like_DNA-bd_sf"/>
</dbReference>
<dbReference type="Pfam" id="PF02732">
    <property type="entry name" value="ERCC4"/>
    <property type="match status" value="1"/>
</dbReference>
<dbReference type="GO" id="GO:0003677">
    <property type="term" value="F:DNA binding"/>
    <property type="evidence" value="ECO:0007669"/>
    <property type="project" value="UniProtKB-UniRule"/>
</dbReference>
<dbReference type="Pfam" id="PF21292">
    <property type="entry name" value="EME1-MUS81_C"/>
    <property type="match status" value="1"/>
</dbReference>
<keyword evidence="16" id="KW-1185">Reference proteome</keyword>
<feature type="compositionally biased region" description="Acidic residues" evidence="14">
    <location>
        <begin position="146"/>
        <end position="157"/>
    </location>
</feature>
<comment type="similarity">
    <text evidence="3 13">Belongs to the XPF family.</text>
</comment>
<dbReference type="InterPro" id="IPR011335">
    <property type="entry name" value="Restrct_endonuc-II-like"/>
</dbReference>
<dbReference type="SUPFAM" id="SSF47802">
    <property type="entry name" value="DNA polymerase beta, N-terminal domain-like"/>
    <property type="match status" value="1"/>
</dbReference>
<feature type="compositionally biased region" description="Polar residues" evidence="14">
    <location>
        <begin position="173"/>
        <end position="189"/>
    </location>
</feature>
<dbReference type="CDD" id="cd21036">
    <property type="entry name" value="WH_MUS81"/>
    <property type="match status" value="1"/>
</dbReference>
<gene>
    <name evidence="17" type="primary">LOC115209745</name>
</gene>
<evidence type="ECO:0000256" key="3">
    <source>
        <dbReference type="ARBA" id="ARBA00010015"/>
    </source>
</evidence>
<sequence length="676" mass="75348">MNKRGGELTTKTTMARKGVKKKKILPSNPNGLIVKWLKEWQMEASEKGSKVQYTYSKAINSLKKYPLPLRSGNECRILENFGKKICEMIDEKIAQHSAETGMEISEMFDAESKTSRSENVTKTTQNPSPNKKLCSRLAVHTISSSDENDTEEDEGGEEGGGGSRGKDAPPSVVHQTDNLTPTKSPSGSKTKAYVPKHRSGAYAVLVTLFRSQKEHMTKEELIREAQPLSETSFKSVGDSYYSAWSSVRTLIKKELVVKQSSPAKYSLTDSGQSLASKLSQSAQDPESIVPFPSGDEPSSTTSIPPAACETFTVLNSVSNARKFSPIKENSSNLDKFLRQNSNVGEVVHVDDVVCIDDDDDDDVCQTDRCEEDGPNLVVTKATINPELVLQPYTFDIILLVDNREFYGGSNANKPIMTELIKNGVNCMLRKLNVGDFLWVARSKHSQNEKPVELVLNYIVERKRMDDLSGSIVDGRFREQKFRLKQSGLSHAIYLIENHGSTKHLSVSEDKLIQAMTNTQVIDEFKVKRTENAKESVAYLTLLTRYLQGYYLKKTLYGSSEVVKAKPGEKIDHSLESASEILCNFEDFNNSAAKSQVLTVREMFGKQLLHFPNMSGAKAFAVTEKWPTPASLFEAYKACPDKVSQEQMLNNIKAGKTNRNFGPVLSRKIQQFYCPDD</sequence>
<dbReference type="Pfam" id="PF21136">
    <property type="entry name" value="WHD_MUS81"/>
    <property type="match status" value="1"/>
</dbReference>
<evidence type="ECO:0000256" key="6">
    <source>
        <dbReference type="ARBA" id="ARBA00022759"/>
    </source>
</evidence>
<dbReference type="GO" id="GO:0000712">
    <property type="term" value="P:resolution of meiotic recombination intermediates"/>
    <property type="evidence" value="ECO:0007669"/>
    <property type="project" value="TreeGrafter"/>
</dbReference>
<evidence type="ECO:0000256" key="10">
    <source>
        <dbReference type="ARBA" id="ARBA00023172"/>
    </source>
</evidence>
<evidence type="ECO:0000259" key="15">
    <source>
        <dbReference type="SMART" id="SM00891"/>
    </source>
</evidence>
<dbReference type="AlphaFoldDB" id="A0A6P7S7E0"/>
<dbReference type="FunFam" id="1.10.150.110:FF:000001">
    <property type="entry name" value="Putative Crossover junction endonuclease MUS81"/>
    <property type="match status" value="1"/>
</dbReference>
<evidence type="ECO:0000256" key="5">
    <source>
        <dbReference type="ARBA" id="ARBA00022723"/>
    </source>
</evidence>
<dbReference type="Gene3D" id="1.10.150.670">
    <property type="entry name" value="Crossover junction endonuclease EME1, DNA-binding domain"/>
    <property type="match status" value="1"/>
</dbReference>
<evidence type="ECO:0000256" key="9">
    <source>
        <dbReference type="ARBA" id="ARBA00022842"/>
    </source>
</evidence>
<dbReference type="GO" id="GO:0005634">
    <property type="term" value="C:nucleus"/>
    <property type="evidence" value="ECO:0007669"/>
    <property type="project" value="UniProtKB-SubCell"/>
</dbReference>
<dbReference type="PANTHER" id="PTHR13451">
    <property type="entry name" value="CLASS II CROSSOVER JUNCTION ENDONUCLEASE MUS81"/>
    <property type="match status" value="1"/>
</dbReference>
<dbReference type="GO" id="GO:0048476">
    <property type="term" value="C:Holliday junction resolvase complex"/>
    <property type="evidence" value="ECO:0007669"/>
    <property type="project" value="UniProtKB-UniRule"/>
</dbReference>
<dbReference type="Gene3D" id="3.40.50.10130">
    <property type="match status" value="1"/>
</dbReference>
<dbReference type="GO" id="GO:0006308">
    <property type="term" value="P:DNA catabolic process"/>
    <property type="evidence" value="ECO:0007669"/>
    <property type="project" value="UniProtKB-UniRule"/>
</dbReference>
<keyword evidence="5 13" id="KW-0479">Metal-binding</keyword>
<feature type="compositionally biased region" description="Polar residues" evidence="14">
    <location>
        <begin position="117"/>
        <end position="129"/>
    </location>
</feature>
<dbReference type="InterPro" id="IPR047417">
    <property type="entry name" value="WHD_MUS81"/>
</dbReference>
<accession>A0A6P7S7E0</accession>
<keyword evidence="12 13" id="KW-0539">Nucleus</keyword>
<dbReference type="FunFam" id="1.10.10.10:FF:000307">
    <property type="entry name" value="Crossover junction endonuclease MUS81"/>
    <property type="match status" value="1"/>
</dbReference>
<dbReference type="GO" id="GO:0048257">
    <property type="term" value="F:3'-flap endonuclease activity"/>
    <property type="evidence" value="ECO:0007669"/>
    <property type="project" value="TreeGrafter"/>
</dbReference>
<comment type="subcellular location">
    <subcellularLocation>
        <location evidence="2 13">Nucleus</location>
    </subcellularLocation>
</comment>
<dbReference type="InterPro" id="IPR033309">
    <property type="entry name" value="Mus81"/>
</dbReference>